<evidence type="ECO:0000313" key="9">
    <source>
        <dbReference type="Proteomes" id="UP000013827"/>
    </source>
</evidence>
<evidence type="ECO:0000313" key="8">
    <source>
        <dbReference type="EnsemblProtists" id="EOD09580"/>
    </source>
</evidence>
<evidence type="ECO:0000256" key="3">
    <source>
        <dbReference type="ARBA" id="ARBA00012693"/>
    </source>
</evidence>
<comment type="similarity">
    <text evidence="2">Belongs to the KdsA family.</text>
</comment>
<comment type="catalytic activity">
    <reaction evidence="6">
        <text>D-arabinose 5-phosphate + phosphoenolpyruvate + H2O = 3-deoxy-alpha-D-manno-2-octulosonate-8-phosphate + phosphate</text>
        <dbReference type="Rhea" id="RHEA:14053"/>
        <dbReference type="ChEBI" id="CHEBI:15377"/>
        <dbReference type="ChEBI" id="CHEBI:43474"/>
        <dbReference type="ChEBI" id="CHEBI:57693"/>
        <dbReference type="ChEBI" id="CHEBI:58702"/>
        <dbReference type="ChEBI" id="CHEBI:85985"/>
        <dbReference type="EC" id="2.5.1.55"/>
    </reaction>
</comment>
<evidence type="ECO:0000256" key="5">
    <source>
        <dbReference type="ARBA" id="ARBA00022679"/>
    </source>
</evidence>
<dbReference type="SUPFAM" id="SSF51569">
    <property type="entry name" value="Aldolase"/>
    <property type="match status" value="1"/>
</dbReference>
<dbReference type="InterPro" id="IPR006218">
    <property type="entry name" value="DAHP1/KDSA"/>
</dbReference>
<dbReference type="HOGENOM" id="CLU_036666_0_0_1"/>
<dbReference type="AlphaFoldDB" id="A0A0D3IE95"/>
<dbReference type="KEGG" id="ehx:EMIHUDRAFT_62050"/>
<keyword evidence="5" id="KW-0808">Transferase</keyword>
<dbReference type="GeneID" id="17255789"/>
<accession>A0A0D3IE95</accession>
<organism evidence="8 9">
    <name type="scientific">Emiliania huxleyi (strain CCMP1516)</name>
    <dbReference type="NCBI Taxonomy" id="280463"/>
    <lineage>
        <taxon>Eukaryota</taxon>
        <taxon>Haptista</taxon>
        <taxon>Haptophyta</taxon>
        <taxon>Prymnesiophyceae</taxon>
        <taxon>Isochrysidales</taxon>
        <taxon>Noelaerhabdaceae</taxon>
        <taxon>Emiliania</taxon>
    </lineage>
</organism>
<comment type="subcellular location">
    <subcellularLocation>
        <location evidence="1">Cytoplasm</location>
    </subcellularLocation>
</comment>
<dbReference type="STRING" id="2903.R1D4T7"/>
<evidence type="ECO:0000256" key="1">
    <source>
        <dbReference type="ARBA" id="ARBA00004496"/>
    </source>
</evidence>
<proteinExistence type="inferred from homology"/>
<feature type="domain" description="DAHP synthetase I/KDSA" evidence="7">
    <location>
        <begin position="6"/>
        <end position="258"/>
    </location>
</feature>
<evidence type="ECO:0000256" key="6">
    <source>
        <dbReference type="ARBA" id="ARBA00049112"/>
    </source>
</evidence>
<dbReference type="InterPro" id="IPR006269">
    <property type="entry name" value="KDO8P_synthase"/>
</dbReference>
<reference evidence="8" key="2">
    <citation type="submission" date="2024-10" db="UniProtKB">
        <authorList>
            <consortium name="EnsemblProtists"/>
        </authorList>
    </citation>
    <scope>IDENTIFICATION</scope>
</reference>
<dbReference type="OMA" id="FGYHNLV"/>
<dbReference type="PaxDb" id="2903-EOD09580"/>
<keyword evidence="9" id="KW-1185">Reference proteome</keyword>
<dbReference type="InterPro" id="IPR013785">
    <property type="entry name" value="Aldolase_TIM"/>
</dbReference>
<evidence type="ECO:0000259" key="7">
    <source>
        <dbReference type="Pfam" id="PF00793"/>
    </source>
</evidence>
<dbReference type="NCBIfam" id="NF003543">
    <property type="entry name" value="PRK05198.1"/>
    <property type="match status" value="1"/>
</dbReference>
<dbReference type="GO" id="GO:0008676">
    <property type="term" value="F:3-deoxy-8-phosphooctulonate synthase activity"/>
    <property type="evidence" value="ECO:0007669"/>
    <property type="project" value="UniProtKB-EC"/>
</dbReference>
<dbReference type="EnsemblProtists" id="EOD09580">
    <property type="protein sequence ID" value="EOD09580"/>
    <property type="gene ID" value="EMIHUDRAFT_62050"/>
</dbReference>
<evidence type="ECO:0000256" key="2">
    <source>
        <dbReference type="ARBA" id="ARBA00010499"/>
    </source>
</evidence>
<protein>
    <recommendedName>
        <fullName evidence="3">3-deoxy-8-phosphooctulonate synthase</fullName>
        <ecNumber evidence="3">2.5.1.55</ecNumber>
    </recommendedName>
</protein>
<keyword evidence="4" id="KW-0963">Cytoplasm</keyword>
<dbReference type="Proteomes" id="UP000013827">
    <property type="component" value="Unassembled WGS sequence"/>
</dbReference>
<dbReference type="Pfam" id="PF00793">
    <property type="entry name" value="DAHP_synth_1"/>
    <property type="match status" value="1"/>
</dbReference>
<dbReference type="RefSeq" id="XP_005762009.1">
    <property type="nucleotide sequence ID" value="XM_005761952.1"/>
</dbReference>
<dbReference type="eggNOG" id="ENOG502QQN7">
    <property type="taxonomic scope" value="Eukaryota"/>
</dbReference>
<reference evidence="9" key="1">
    <citation type="journal article" date="2013" name="Nature">
        <title>Pan genome of the phytoplankton Emiliania underpins its global distribution.</title>
        <authorList>
            <person name="Read B.A."/>
            <person name="Kegel J."/>
            <person name="Klute M.J."/>
            <person name="Kuo A."/>
            <person name="Lefebvre S.C."/>
            <person name="Maumus F."/>
            <person name="Mayer C."/>
            <person name="Miller J."/>
            <person name="Monier A."/>
            <person name="Salamov A."/>
            <person name="Young J."/>
            <person name="Aguilar M."/>
            <person name="Claverie J.M."/>
            <person name="Frickenhaus S."/>
            <person name="Gonzalez K."/>
            <person name="Herman E.K."/>
            <person name="Lin Y.C."/>
            <person name="Napier J."/>
            <person name="Ogata H."/>
            <person name="Sarno A.F."/>
            <person name="Shmutz J."/>
            <person name="Schroeder D."/>
            <person name="de Vargas C."/>
            <person name="Verret F."/>
            <person name="von Dassow P."/>
            <person name="Valentin K."/>
            <person name="Van de Peer Y."/>
            <person name="Wheeler G."/>
            <person name="Dacks J.B."/>
            <person name="Delwiche C.F."/>
            <person name="Dyhrman S.T."/>
            <person name="Glockner G."/>
            <person name="John U."/>
            <person name="Richards T."/>
            <person name="Worden A.Z."/>
            <person name="Zhang X."/>
            <person name="Grigoriev I.V."/>
            <person name="Allen A.E."/>
            <person name="Bidle K."/>
            <person name="Borodovsky M."/>
            <person name="Bowler C."/>
            <person name="Brownlee C."/>
            <person name="Cock J.M."/>
            <person name="Elias M."/>
            <person name="Gladyshev V.N."/>
            <person name="Groth M."/>
            <person name="Guda C."/>
            <person name="Hadaegh A."/>
            <person name="Iglesias-Rodriguez M.D."/>
            <person name="Jenkins J."/>
            <person name="Jones B.M."/>
            <person name="Lawson T."/>
            <person name="Leese F."/>
            <person name="Lindquist E."/>
            <person name="Lobanov A."/>
            <person name="Lomsadze A."/>
            <person name="Malik S.B."/>
            <person name="Marsh M.E."/>
            <person name="Mackinder L."/>
            <person name="Mock T."/>
            <person name="Mueller-Roeber B."/>
            <person name="Pagarete A."/>
            <person name="Parker M."/>
            <person name="Probert I."/>
            <person name="Quesneville H."/>
            <person name="Raines C."/>
            <person name="Rensing S.A."/>
            <person name="Riano-Pachon D.M."/>
            <person name="Richier S."/>
            <person name="Rokitta S."/>
            <person name="Shiraiwa Y."/>
            <person name="Soanes D.M."/>
            <person name="van der Giezen M."/>
            <person name="Wahlund T.M."/>
            <person name="Williams B."/>
            <person name="Wilson W."/>
            <person name="Wolfe G."/>
            <person name="Wurch L.L."/>
        </authorList>
    </citation>
    <scope>NUCLEOTIDE SEQUENCE</scope>
</reference>
<sequence length="263" mass="28313">MLRRRRFVMAGPNVIESEAHAFATAAALAEAMAPFDATLIFKASFDKANRTSGGSYRGVGLAAGCRLFERVRSELGLPVVTDVHEPHHPAEIAHCVDVIQIPAFLCRQTDLIAAAGATGRVVQIKKGQFASAEAMHQQKRKALDAGAGGVILCERGSFFGYHDTVVDPRNLRWLREEAAPPGAAGETLVCLDVTHSLQRPSKQLADGRIVSGGSPRDLAPWMARLGLAFGAHGLFVEVHEQPDAALCDAPTQWPLHRLSELLD</sequence>
<dbReference type="Gene3D" id="3.20.20.70">
    <property type="entry name" value="Aldolase class I"/>
    <property type="match status" value="1"/>
</dbReference>
<evidence type="ECO:0000256" key="4">
    <source>
        <dbReference type="ARBA" id="ARBA00022490"/>
    </source>
</evidence>
<dbReference type="GO" id="GO:0005737">
    <property type="term" value="C:cytoplasm"/>
    <property type="evidence" value="ECO:0007669"/>
    <property type="project" value="UniProtKB-SubCell"/>
</dbReference>
<dbReference type="PANTHER" id="PTHR21057">
    <property type="entry name" value="PHOSPHO-2-DEHYDRO-3-DEOXYHEPTONATE ALDOLASE"/>
    <property type="match status" value="1"/>
</dbReference>
<dbReference type="EC" id="2.5.1.55" evidence="3"/>
<name>A0A0D3IE95_EMIH1</name>